<dbReference type="Gene3D" id="3.40.50.1820">
    <property type="entry name" value="alpha/beta hydrolase"/>
    <property type="match status" value="1"/>
</dbReference>
<evidence type="ECO:0000313" key="2">
    <source>
        <dbReference type="Proteomes" id="UP000045706"/>
    </source>
</evidence>
<dbReference type="InterPro" id="IPR029058">
    <property type="entry name" value="AB_hydrolase_fold"/>
</dbReference>
<dbReference type="Proteomes" id="UP000045706">
    <property type="component" value="Unassembled WGS sequence"/>
</dbReference>
<protein>
    <recommendedName>
        <fullName evidence="3">AB hydrolase-1 domain-containing protein</fullName>
    </recommendedName>
</protein>
<dbReference type="InterPro" id="IPR013744">
    <property type="entry name" value="SidJ"/>
</dbReference>
<dbReference type="EMBL" id="CVQI01022225">
    <property type="protein sequence ID" value="CRK29876.1"/>
    <property type="molecule type" value="Genomic_DNA"/>
</dbReference>
<accession>A0A0G4M6J4</accession>
<dbReference type="SUPFAM" id="SSF53474">
    <property type="entry name" value="alpha/beta-Hydrolases"/>
    <property type="match status" value="1"/>
</dbReference>
<evidence type="ECO:0008006" key="3">
    <source>
        <dbReference type="Google" id="ProtNLM"/>
    </source>
</evidence>
<evidence type="ECO:0000313" key="1">
    <source>
        <dbReference type="EMBL" id="CRK29876.1"/>
    </source>
</evidence>
<proteinExistence type="predicted"/>
<sequence>MYSMICQNGSAFADGTFQPMLRRPVLGQRPHLSWRFVFVLIHEDDIPSRKLLQHPGKVCQIFNMASGSPTFPVIVHPFQSPTPDSCAYEIGSKASSNSLIFIGGLTGGPHTSRTPRTLAHGLADASELDYSVWEFRMRSSYSGFGFSSISNDAEDIKALVTYLRSLGKNKIVLMGVSTGCQDCIEYTNHAKYDTPPVDGYILQSPVSDRETASMSMPVDYLEATIATAKEMIAEGKHEDAMPRDSIPPVFSSPVTAYRWNSLAAKGGDDDFFSSDIRDDTLDTTFGRFDKPVLLMPAGKDELVPPKVDKEELLARWVKACSQGVVSPLSAVNSTSDHGVTGTVAQKWMLERIMSFLKSI</sequence>
<reference evidence="2" key="1">
    <citation type="submission" date="2015-05" db="EMBL/GenBank/DDBJ databases">
        <authorList>
            <person name="Fogelqvist Johan"/>
        </authorList>
    </citation>
    <scope>NUCLEOTIDE SEQUENCE [LARGE SCALE GENOMIC DNA]</scope>
</reference>
<organism evidence="1 2">
    <name type="scientific">Verticillium longisporum</name>
    <name type="common">Verticillium dahliae var. longisporum</name>
    <dbReference type="NCBI Taxonomy" id="100787"/>
    <lineage>
        <taxon>Eukaryota</taxon>
        <taxon>Fungi</taxon>
        <taxon>Dikarya</taxon>
        <taxon>Ascomycota</taxon>
        <taxon>Pezizomycotina</taxon>
        <taxon>Sordariomycetes</taxon>
        <taxon>Hypocreomycetidae</taxon>
        <taxon>Glomerellales</taxon>
        <taxon>Plectosphaerellaceae</taxon>
        <taxon>Verticillium</taxon>
    </lineage>
</organism>
<dbReference type="PANTHER" id="PTHR31591:SF7">
    <property type="entry name" value="DUF1749-DOMAIN-CONTAINING PROTEIN"/>
    <property type="match status" value="1"/>
</dbReference>
<dbReference type="PANTHER" id="PTHR31591">
    <property type="entry name" value="UPF0613 PROTEIN PB24D3.06C"/>
    <property type="match status" value="1"/>
</dbReference>
<dbReference type="AlphaFoldDB" id="A0A0G4M6J4"/>
<gene>
    <name evidence="1" type="ORF">BN1723_014305</name>
</gene>
<name>A0A0G4M6J4_VERLO</name>
<dbReference type="Pfam" id="PF08538">
    <property type="entry name" value="DUF1749"/>
    <property type="match status" value="1"/>
</dbReference>